<gene>
    <name evidence="2" type="ORF">EJB06_26520</name>
</gene>
<evidence type="ECO:0000313" key="3">
    <source>
        <dbReference type="Proteomes" id="UP000278085"/>
    </source>
</evidence>
<dbReference type="OrthoDB" id="8747576at2"/>
<keyword evidence="3" id="KW-1185">Reference proteome</keyword>
<organism evidence="2 3">
    <name type="scientific">Massilia atriviolacea</name>
    <dbReference type="NCBI Taxonomy" id="2495579"/>
    <lineage>
        <taxon>Bacteria</taxon>
        <taxon>Pseudomonadati</taxon>
        <taxon>Pseudomonadota</taxon>
        <taxon>Betaproteobacteria</taxon>
        <taxon>Burkholderiales</taxon>
        <taxon>Oxalobacteraceae</taxon>
        <taxon>Telluria group</taxon>
        <taxon>Massilia</taxon>
    </lineage>
</organism>
<feature type="signal peptide" evidence="1">
    <location>
        <begin position="1"/>
        <end position="23"/>
    </location>
</feature>
<dbReference type="Proteomes" id="UP000278085">
    <property type="component" value="Unassembled WGS sequence"/>
</dbReference>
<evidence type="ECO:0000313" key="2">
    <source>
        <dbReference type="EMBL" id="RSZ55965.1"/>
    </source>
</evidence>
<sequence>MSNPVFAMLARNAGKFLVVALLAAPALISLHDARTKPADPNLAQLPPRPASGAELLETPSRFNAWVNDHFGYRVDLVKFNNRLRFKLFHEFPSVQMAAGRNGRYFLSAHGTTMAPFQAVTTVCSRGVARDSTVPHLNRLFGAFHAAGLDPKLLVVPSAPVVYPEDLPPFLESECASERNPVDAVIASPRLDPAAAGAIYYPLKEMREIKKSAVLYPKSWFHWTGDGLDQVARLSLAHFWQRPLDQGPALPHKKRMQISDVSHLFDGILLESETVEPDLERAGVKGCWGGECFPEIADIAKTLRDVSRFDNPKAPRRRLLIISDSFGSKVSAWYARYYGQVEQFATNGVDQLTPAQLDAFKAYIYRERGATDILILYHDGGAMYDVLRFGTERLLPAPLPKA</sequence>
<reference evidence="2 3" key="1">
    <citation type="submission" date="2018-12" db="EMBL/GenBank/DDBJ databases">
        <authorList>
            <person name="Yang E."/>
        </authorList>
    </citation>
    <scope>NUCLEOTIDE SEQUENCE [LARGE SCALE GENOMIC DNA]</scope>
    <source>
        <strain evidence="2 3">SOD</strain>
    </source>
</reference>
<keyword evidence="1" id="KW-0732">Signal</keyword>
<evidence type="ECO:0008006" key="4">
    <source>
        <dbReference type="Google" id="ProtNLM"/>
    </source>
</evidence>
<feature type="chain" id="PRO_5018982165" description="AlgX/AlgJ SGNH hydrolase-like domain-containing protein" evidence="1">
    <location>
        <begin position="24"/>
        <end position="401"/>
    </location>
</feature>
<dbReference type="AlphaFoldDB" id="A0A430HEL9"/>
<accession>A0A430HEL9</accession>
<name>A0A430HEL9_9BURK</name>
<dbReference type="EMBL" id="RXLQ01000019">
    <property type="protein sequence ID" value="RSZ55965.1"/>
    <property type="molecule type" value="Genomic_DNA"/>
</dbReference>
<evidence type="ECO:0000256" key="1">
    <source>
        <dbReference type="SAM" id="SignalP"/>
    </source>
</evidence>
<proteinExistence type="predicted"/>
<protein>
    <recommendedName>
        <fullName evidence="4">AlgX/AlgJ SGNH hydrolase-like domain-containing protein</fullName>
    </recommendedName>
</protein>
<comment type="caution">
    <text evidence="2">The sequence shown here is derived from an EMBL/GenBank/DDBJ whole genome shotgun (WGS) entry which is preliminary data.</text>
</comment>
<dbReference type="RefSeq" id="WP_126077044.1">
    <property type="nucleotide sequence ID" value="NZ_CP051166.1"/>
</dbReference>